<dbReference type="KEGG" id="paqt:E8L99_15585"/>
<dbReference type="PANTHER" id="PTHR43820">
    <property type="entry name" value="HIGH-AFFINITY BRANCHED-CHAIN AMINO ACID TRANSPORT ATP-BINDING PROTEIN LIVF"/>
    <property type="match status" value="1"/>
</dbReference>
<dbReference type="PIRSF" id="PIRSF039137">
    <property type="entry name" value="ABC_branched_ATPase"/>
    <property type="match status" value="1"/>
</dbReference>
<dbReference type="PANTHER" id="PTHR43820:SF4">
    <property type="entry name" value="HIGH-AFFINITY BRANCHED-CHAIN AMINO ACID TRANSPORT ATP-BINDING PROTEIN LIVF"/>
    <property type="match status" value="1"/>
</dbReference>
<keyword evidence="5" id="KW-0029">Amino-acid transport</keyword>
<dbReference type="InterPro" id="IPR052156">
    <property type="entry name" value="BCAA_Transport_ATP-bd_LivF"/>
</dbReference>
<dbReference type="GO" id="GO:0015807">
    <property type="term" value="P:L-amino acid transport"/>
    <property type="evidence" value="ECO:0007669"/>
    <property type="project" value="TreeGrafter"/>
</dbReference>
<dbReference type="EMBL" id="CP039865">
    <property type="protein sequence ID" value="QCK87080.1"/>
    <property type="molecule type" value="Genomic_DNA"/>
</dbReference>
<gene>
    <name evidence="7" type="ORF">E8L99_15585</name>
</gene>
<dbReference type="GO" id="GO:0015658">
    <property type="term" value="F:branched-chain amino acid transmembrane transporter activity"/>
    <property type="evidence" value="ECO:0007669"/>
    <property type="project" value="InterPro"/>
</dbReference>
<name>A0A4D7QGW9_9HYPH</name>
<proteinExistence type="inferred from homology"/>
<comment type="similarity">
    <text evidence="1">Belongs to the ABC transporter superfamily.</text>
</comment>
<keyword evidence="8" id="KW-1185">Reference proteome</keyword>
<keyword evidence="4 7" id="KW-0067">ATP-binding</keyword>
<organism evidence="7 8">
    <name type="scientific">Phreatobacter aquaticus</name>
    <dbReference type="NCBI Taxonomy" id="2570229"/>
    <lineage>
        <taxon>Bacteria</taxon>
        <taxon>Pseudomonadati</taxon>
        <taxon>Pseudomonadota</taxon>
        <taxon>Alphaproteobacteria</taxon>
        <taxon>Hyphomicrobiales</taxon>
        <taxon>Phreatobacteraceae</taxon>
        <taxon>Phreatobacter</taxon>
    </lineage>
</organism>
<dbReference type="PROSITE" id="PS00211">
    <property type="entry name" value="ABC_TRANSPORTER_1"/>
    <property type="match status" value="1"/>
</dbReference>
<evidence type="ECO:0000313" key="7">
    <source>
        <dbReference type="EMBL" id="QCK87080.1"/>
    </source>
</evidence>
<dbReference type="InterPro" id="IPR003439">
    <property type="entry name" value="ABC_transporter-like_ATP-bd"/>
</dbReference>
<dbReference type="SUPFAM" id="SSF52540">
    <property type="entry name" value="P-loop containing nucleoside triphosphate hydrolases"/>
    <property type="match status" value="1"/>
</dbReference>
<dbReference type="GO" id="GO:0005524">
    <property type="term" value="F:ATP binding"/>
    <property type="evidence" value="ECO:0007669"/>
    <property type="project" value="UniProtKB-KW"/>
</dbReference>
<dbReference type="InterPro" id="IPR003593">
    <property type="entry name" value="AAA+_ATPase"/>
</dbReference>
<dbReference type="InterPro" id="IPR027417">
    <property type="entry name" value="P-loop_NTPase"/>
</dbReference>
<evidence type="ECO:0000256" key="2">
    <source>
        <dbReference type="ARBA" id="ARBA00022448"/>
    </source>
</evidence>
<feature type="domain" description="ABC transporter" evidence="6">
    <location>
        <begin position="3"/>
        <end position="236"/>
    </location>
</feature>
<evidence type="ECO:0000259" key="6">
    <source>
        <dbReference type="PROSITE" id="PS50893"/>
    </source>
</evidence>
<dbReference type="OrthoDB" id="9775250at2"/>
<dbReference type="Gene3D" id="3.40.50.300">
    <property type="entry name" value="P-loop containing nucleotide triphosphate hydrolases"/>
    <property type="match status" value="1"/>
</dbReference>
<accession>A0A4D7QGW9</accession>
<dbReference type="Proteomes" id="UP000298588">
    <property type="component" value="Chromosome"/>
</dbReference>
<dbReference type="InterPro" id="IPR017871">
    <property type="entry name" value="ABC_transporter-like_CS"/>
</dbReference>
<dbReference type="PROSITE" id="PS50893">
    <property type="entry name" value="ABC_TRANSPORTER_2"/>
    <property type="match status" value="1"/>
</dbReference>
<dbReference type="CDD" id="cd03224">
    <property type="entry name" value="ABC_TM1139_LivF_branched"/>
    <property type="match status" value="1"/>
</dbReference>
<dbReference type="AlphaFoldDB" id="A0A4D7QGW9"/>
<keyword evidence="2" id="KW-0813">Transport</keyword>
<evidence type="ECO:0000256" key="4">
    <source>
        <dbReference type="ARBA" id="ARBA00022840"/>
    </source>
</evidence>
<evidence type="ECO:0000313" key="8">
    <source>
        <dbReference type="Proteomes" id="UP000298588"/>
    </source>
</evidence>
<protein>
    <submittedName>
        <fullName evidence="7">ABC transporter ATP-binding protein</fullName>
    </submittedName>
</protein>
<dbReference type="Pfam" id="PF00005">
    <property type="entry name" value="ABC_tran"/>
    <property type="match status" value="1"/>
</dbReference>
<dbReference type="RefSeq" id="WP_137100411.1">
    <property type="nucleotide sequence ID" value="NZ_CP039865.1"/>
</dbReference>
<reference evidence="7 8" key="1">
    <citation type="submission" date="2019-04" db="EMBL/GenBank/DDBJ databases">
        <title>Phreatobacter aquaticus sp. nov.</title>
        <authorList>
            <person name="Choi A."/>
            <person name="Baek K."/>
        </authorList>
    </citation>
    <scope>NUCLEOTIDE SEQUENCE [LARGE SCALE GENOMIC DNA]</scope>
    <source>
        <strain evidence="7 8">NMCR1094</strain>
    </source>
</reference>
<evidence type="ECO:0000256" key="5">
    <source>
        <dbReference type="ARBA" id="ARBA00022970"/>
    </source>
</evidence>
<keyword evidence="3" id="KW-0547">Nucleotide-binding</keyword>
<dbReference type="InterPro" id="IPR030660">
    <property type="entry name" value="ABC_branched_ATPase_LivF/BraG"/>
</dbReference>
<sequence length="238" mass="25335">MLLEIQDISLFYGPIQAVSGASIHVAEGEIVAIVGANGAGKSTLLKAIAGLVPPKSGSIRFNGQDITTLAAHRRVSAGIALCPEGRQVFPDQTVADNLELGAYALNLSAADLSAAIEEQFDIFPRLRERRAQPAVTLSGGEQQMLAIGRALMSRPKLLLMDEPSLGLAPLIIKDIFAAIRRLRERGMTILLVEQMANQALRAADRAYVIETGRITLTGTGREMLASPEVRAAYLGGGH</sequence>
<dbReference type="SMART" id="SM00382">
    <property type="entry name" value="AAA"/>
    <property type="match status" value="1"/>
</dbReference>
<evidence type="ECO:0000256" key="3">
    <source>
        <dbReference type="ARBA" id="ARBA00022741"/>
    </source>
</evidence>
<evidence type="ECO:0000256" key="1">
    <source>
        <dbReference type="ARBA" id="ARBA00005417"/>
    </source>
</evidence>
<dbReference type="GO" id="GO:0016887">
    <property type="term" value="F:ATP hydrolysis activity"/>
    <property type="evidence" value="ECO:0007669"/>
    <property type="project" value="InterPro"/>
</dbReference>